<dbReference type="PROSITE" id="PS50041">
    <property type="entry name" value="C_TYPE_LECTIN_2"/>
    <property type="match status" value="1"/>
</dbReference>
<reference evidence="3" key="1">
    <citation type="journal article" date="2023" name="Science">
        <title>Genome structures resolve the early diversification of teleost fishes.</title>
        <authorList>
            <person name="Parey E."/>
            <person name="Louis A."/>
            <person name="Montfort J."/>
            <person name="Bouchez O."/>
            <person name="Roques C."/>
            <person name="Iampietro C."/>
            <person name="Lluch J."/>
            <person name="Castinel A."/>
            <person name="Donnadieu C."/>
            <person name="Desvignes T."/>
            <person name="Floi Bucao C."/>
            <person name="Jouanno E."/>
            <person name="Wen M."/>
            <person name="Mejri S."/>
            <person name="Dirks R."/>
            <person name="Jansen H."/>
            <person name="Henkel C."/>
            <person name="Chen W.J."/>
            <person name="Zahm M."/>
            <person name="Cabau C."/>
            <person name="Klopp C."/>
            <person name="Thompson A.W."/>
            <person name="Robinson-Rechavi M."/>
            <person name="Braasch I."/>
            <person name="Lecointre G."/>
            <person name="Bobe J."/>
            <person name="Postlethwait J.H."/>
            <person name="Berthelot C."/>
            <person name="Roest Crollius H."/>
            <person name="Guiguen Y."/>
        </authorList>
    </citation>
    <scope>NUCLEOTIDE SEQUENCE</scope>
    <source>
        <strain evidence="3">NC1722</strain>
    </source>
</reference>
<dbReference type="AlphaFoldDB" id="A0AAD7W8B4"/>
<accession>A0AAD7W8B4</accession>
<dbReference type="SUPFAM" id="SSF56436">
    <property type="entry name" value="C-type lectin-like"/>
    <property type="match status" value="1"/>
</dbReference>
<evidence type="ECO:0000259" key="2">
    <source>
        <dbReference type="PROSITE" id="PS50041"/>
    </source>
</evidence>
<evidence type="ECO:0000313" key="4">
    <source>
        <dbReference type="Proteomes" id="UP001221898"/>
    </source>
</evidence>
<proteinExistence type="predicted"/>
<feature type="compositionally biased region" description="Polar residues" evidence="1">
    <location>
        <begin position="171"/>
        <end position="180"/>
    </location>
</feature>
<feature type="domain" description="C-type lectin" evidence="2">
    <location>
        <begin position="39"/>
        <end position="138"/>
    </location>
</feature>
<dbReference type="InterPro" id="IPR016187">
    <property type="entry name" value="CTDL_fold"/>
</dbReference>
<dbReference type="Gene3D" id="3.10.100.10">
    <property type="entry name" value="Mannose-Binding Protein A, subunit A"/>
    <property type="match status" value="1"/>
</dbReference>
<dbReference type="Proteomes" id="UP001221898">
    <property type="component" value="Unassembled WGS sequence"/>
</dbReference>
<evidence type="ECO:0000313" key="3">
    <source>
        <dbReference type="EMBL" id="KAJ8387148.1"/>
    </source>
</evidence>
<organism evidence="3 4">
    <name type="scientific">Aldrovandia affinis</name>
    <dbReference type="NCBI Taxonomy" id="143900"/>
    <lineage>
        <taxon>Eukaryota</taxon>
        <taxon>Metazoa</taxon>
        <taxon>Chordata</taxon>
        <taxon>Craniata</taxon>
        <taxon>Vertebrata</taxon>
        <taxon>Euteleostomi</taxon>
        <taxon>Actinopterygii</taxon>
        <taxon>Neopterygii</taxon>
        <taxon>Teleostei</taxon>
        <taxon>Notacanthiformes</taxon>
        <taxon>Halosauridae</taxon>
        <taxon>Aldrovandia</taxon>
    </lineage>
</organism>
<name>A0AAD7W8B4_9TELE</name>
<sequence>MTINEKMLLWAYCLCKKCHLGLLIALFSLGYDLTADTGVQAWTYHYSIRPNRDWNSARQWCLQHYTDMVAIQNQREIAYLNENLPKNRYYYWIGIRKLDGVWTWVGTNKTLTLESENWAKGEPNNRGTHEETWILRSGMTNAAAVKRESFVMKPPAHKSPAVPRQNAWRPSGTTPANATPASRDHAVRKVSHLALI</sequence>
<keyword evidence="4" id="KW-1185">Reference proteome</keyword>
<evidence type="ECO:0000256" key="1">
    <source>
        <dbReference type="SAM" id="MobiDB-lite"/>
    </source>
</evidence>
<dbReference type="Pfam" id="PF00059">
    <property type="entry name" value="Lectin_C"/>
    <property type="match status" value="1"/>
</dbReference>
<protein>
    <recommendedName>
        <fullName evidence="2">C-type lectin domain-containing protein</fullName>
    </recommendedName>
</protein>
<dbReference type="PANTHER" id="PTHR45784">
    <property type="entry name" value="C-TYPE LECTIN DOMAIN FAMILY 20 MEMBER A-RELATED"/>
    <property type="match status" value="1"/>
</dbReference>
<dbReference type="InterPro" id="IPR016186">
    <property type="entry name" value="C-type_lectin-like/link_sf"/>
</dbReference>
<dbReference type="SMART" id="SM00034">
    <property type="entry name" value="CLECT"/>
    <property type="match status" value="1"/>
</dbReference>
<gene>
    <name evidence="3" type="ORF">AAFF_G00159600</name>
</gene>
<feature type="region of interest" description="Disordered" evidence="1">
    <location>
        <begin position="154"/>
        <end position="185"/>
    </location>
</feature>
<dbReference type="InterPro" id="IPR001304">
    <property type="entry name" value="C-type_lectin-like"/>
</dbReference>
<dbReference type="PANTHER" id="PTHR45784:SF3">
    <property type="entry name" value="C-TYPE LECTIN DOMAIN FAMILY 4 MEMBER K-LIKE-RELATED"/>
    <property type="match status" value="1"/>
</dbReference>
<dbReference type="EMBL" id="JAINUG010000216">
    <property type="protein sequence ID" value="KAJ8387148.1"/>
    <property type="molecule type" value="Genomic_DNA"/>
</dbReference>
<comment type="caution">
    <text evidence="3">The sequence shown here is derived from an EMBL/GenBank/DDBJ whole genome shotgun (WGS) entry which is preliminary data.</text>
</comment>